<dbReference type="CDD" id="cd07363">
    <property type="entry name" value="45_DOPA_Dioxygenase"/>
    <property type="match status" value="1"/>
</dbReference>
<reference evidence="7 8" key="1">
    <citation type="submission" date="2018-06" db="EMBL/GenBank/DDBJ databases">
        <title>Population genomics shows no distinction between pathogenic Candida krusei and environmental Pichia kudriavzevii: One species, four names.</title>
        <authorList>
            <person name="Douglass A.P."/>
            <person name="Offei B."/>
            <person name="Braun-Galleani S."/>
            <person name="Coughlan A.Y."/>
            <person name="Martos A."/>
            <person name="Ortiz-Merino R.A."/>
            <person name="Byrne K.P."/>
            <person name="Wolfe K.H."/>
        </authorList>
    </citation>
    <scope>NUCLEOTIDE SEQUENCE [LARGE SCALE GENOMIC DNA]</scope>
    <source>
        <strain evidence="7 8">CBS573</strain>
    </source>
</reference>
<dbReference type="EMBL" id="CP028773">
    <property type="protein sequence ID" value="AWU74017.1"/>
    <property type="molecule type" value="Genomic_DNA"/>
</dbReference>
<dbReference type="Pfam" id="PF02900">
    <property type="entry name" value="LigB"/>
    <property type="match status" value="1"/>
</dbReference>
<dbReference type="Proteomes" id="UP000249293">
    <property type="component" value="Chromosome 1"/>
</dbReference>
<dbReference type="GO" id="GO:0008198">
    <property type="term" value="F:ferrous iron binding"/>
    <property type="evidence" value="ECO:0007669"/>
    <property type="project" value="InterPro"/>
</dbReference>
<dbReference type="GO" id="GO:0016702">
    <property type="term" value="F:oxidoreductase activity, acting on single donors with incorporation of molecular oxygen, incorporation of two atoms of oxygen"/>
    <property type="evidence" value="ECO:0007669"/>
    <property type="project" value="UniProtKB-ARBA"/>
</dbReference>
<evidence type="ECO:0000256" key="4">
    <source>
        <dbReference type="ARBA" id="ARBA00022833"/>
    </source>
</evidence>
<dbReference type="InterPro" id="IPR014436">
    <property type="entry name" value="Extradiol_dOase_DODA"/>
</dbReference>
<evidence type="ECO:0000256" key="2">
    <source>
        <dbReference type="ARBA" id="ARBA00007581"/>
    </source>
</evidence>
<name>A0A2U9QYD3_PICKU</name>
<evidence type="ECO:0000256" key="1">
    <source>
        <dbReference type="ARBA" id="ARBA00001947"/>
    </source>
</evidence>
<dbReference type="GO" id="GO:0008270">
    <property type="term" value="F:zinc ion binding"/>
    <property type="evidence" value="ECO:0007669"/>
    <property type="project" value="InterPro"/>
</dbReference>
<comment type="cofactor">
    <cofactor evidence="1">
        <name>Zn(2+)</name>
        <dbReference type="ChEBI" id="CHEBI:29105"/>
    </cofactor>
</comment>
<dbReference type="RefSeq" id="XP_029319494.1">
    <property type="nucleotide sequence ID" value="XM_029463634.1"/>
</dbReference>
<sequence>MGAYIKTILVAVVVACMSYIYKLNILGKTLVSQVKNITMPASEHFTIKRSPQPLPIFFLSHGGPTFQDKDDPLGGNLGAWKTTRKIGEYIRNKVNPDFIIVVSAHWQTENPDEIEVSTHGEGEAWYTQNGISSRKLRPDENALVYDFYGFPKRFYDSQFHTLANNFLANDIVESINDSDWLQAKTQERGIDHGVFVPFKVAFGDPNIIDSNKLDIDVPVIQVSLPGSDDIEISYRLGEALAKYRDLNAAIIFSGMSVHNLRDFRFALGGDTKARPYAKPFNDLLTEILTSPDKSKVLEKLKQLPRNPEWASIYKGAHPTNEHLLPAIAAAGASRGDKCNLLYSDVSGSLGWNLYSWGDISEF</sequence>
<dbReference type="SUPFAM" id="SSF53213">
    <property type="entry name" value="LigB-like"/>
    <property type="match status" value="1"/>
</dbReference>
<keyword evidence="8" id="KW-1185">Reference proteome</keyword>
<evidence type="ECO:0000313" key="8">
    <source>
        <dbReference type="Proteomes" id="UP000249293"/>
    </source>
</evidence>
<dbReference type="PANTHER" id="PTHR30096:SF0">
    <property type="entry name" value="4,5-DOPA DIOXYGENASE EXTRADIOL-LIKE PROTEIN"/>
    <property type="match status" value="1"/>
</dbReference>
<dbReference type="OrthoDB" id="7396853at2759"/>
<evidence type="ECO:0000313" key="7">
    <source>
        <dbReference type="EMBL" id="AWU74017.1"/>
    </source>
</evidence>
<comment type="similarity">
    <text evidence="2">Belongs to the DODA-type extradiol aromatic ring-opening dioxygenase family.</text>
</comment>
<dbReference type="KEGG" id="pkz:C5L36_0A06120"/>
<dbReference type="InterPro" id="IPR004183">
    <property type="entry name" value="Xdiol_dOase_suB"/>
</dbReference>
<accession>A0A2U9QYD3</accession>
<dbReference type="PANTHER" id="PTHR30096">
    <property type="entry name" value="4,5-DOPA DIOXYGENASE EXTRADIOL-LIKE PROTEIN"/>
    <property type="match status" value="1"/>
</dbReference>
<dbReference type="Gene3D" id="3.40.830.10">
    <property type="entry name" value="LigB-like"/>
    <property type="match status" value="1"/>
</dbReference>
<proteinExistence type="inferred from homology"/>
<feature type="domain" description="Extradiol ring-cleavage dioxygenase class III enzyme subunit B" evidence="6">
    <location>
        <begin position="57"/>
        <end position="341"/>
    </location>
</feature>
<dbReference type="VEuPathDB" id="FungiDB:C5L36_0A06120"/>
<dbReference type="AlphaFoldDB" id="A0A2U9QYD3"/>
<evidence type="ECO:0000256" key="3">
    <source>
        <dbReference type="ARBA" id="ARBA00022723"/>
    </source>
</evidence>
<dbReference type="GeneID" id="40381727"/>
<evidence type="ECO:0000259" key="6">
    <source>
        <dbReference type="Pfam" id="PF02900"/>
    </source>
</evidence>
<evidence type="ECO:0000256" key="5">
    <source>
        <dbReference type="ARBA" id="ARBA00023002"/>
    </source>
</evidence>
<keyword evidence="3" id="KW-0479">Metal-binding</keyword>
<gene>
    <name evidence="7" type="ORF">C5L36_0A06120</name>
</gene>
<keyword evidence="4" id="KW-0862">Zinc</keyword>
<keyword evidence="5" id="KW-0560">Oxidoreductase</keyword>
<protein>
    <recommendedName>
        <fullName evidence="6">Extradiol ring-cleavage dioxygenase class III enzyme subunit B domain-containing protein</fullName>
    </recommendedName>
</protein>
<organism evidence="7 8">
    <name type="scientific">Pichia kudriavzevii</name>
    <name type="common">Yeast</name>
    <name type="synonym">Issatchenkia orientalis</name>
    <dbReference type="NCBI Taxonomy" id="4909"/>
    <lineage>
        <taxon>Eukaryota</taxon>
        <taxon>Fungi</taxon>
        <taxon>Dikarya</taxon>
        <taxon>Ascomycota</taxon>
        <taxon>Saccharomycotina</taxon>
        <taxon>Pichiomycetes</taxon>
        <taxon>Pichiales</taxon>
        <taxon>Pichiaceae</taxon>
        <taxon>Pichia</taxon>
    </lineage>
</organism>